<evidence type="ECO:0000313" key="1">
    <source>
        <dbReference type="EMBL" id="GMR45280.1"/>
    </source>
</evidence>
<proteinExistence type="predicted"/>
<sequence length="164" mass="18474">MNPLLISTLENREANPVVQRALRKFGADASTSTRSSYSNPYKIAIDVKPALNPSVAECSIDRIIGGLLVNPYHDPRPYEYRLDSLISCRSMLSMTFQQSFEPPSDPATGFTKKGMAMPDYPQATKFWPFVDLLLSIEYMKIVSSLIRDQKSHKHFTINGHLSCM</sequence>
<gene>
    <name evidence="1" type="ORF">PMAYCL1PPCAC_15475</name>
</gene>
<reference evidence="2" key="1">
    <citation type="submission" date="2022-10" db="EMBL/GenBank/DDBJ databases">
        <title>Genome assembly of Pristionchus species.</title>
        <authorList>
            <person name="Yoshida K."/>
            <person name="Sommer R.J."/>
        </authorList>
    </citation>
    <scope>NUCLEOTIDE SEQUENCE [LARGE SCALE GENOMIC DNA]</scope>
    <source>
        <strain evidence="2">RS5460</strain>
    </source>
</reference>
<name>A0AAN5CJ27_9BILA</name>
<dbReference type="Proteomes" id="UP001328107">
    <property type="component" value="Unassembled WGS sequence"/>
</dbReference>
<protein>
    <submittedName>
        <fullName evidence="1">Uncharacterized protein</fullName>
    </submittedName>
</protein>
<organism evidence="1 2">
    <name type="scientific">Pristionchus mayeri</name>
    <dbReference type="NCBI Taxonomy" id="1317129"/>
    <lineage>
        <taxon>Eukaryota</taxon>
        <taxon>Metazoa</taxon>
        <taxon>Ecdysozoa</taxon>
        <taxon>Nematoda</taxon>
        <taxon>Chromadorea</taxon>
        <taxon>Rhabditida</taxon>
        <taxon>Rhabditina</taxon>
        <taxon>Diplogasteromorpha</taxon>
        <taxon>Diplogasteroidea</taxon>
        <taxon>Neodiplogasteridae</taxon>
        <taxon>Pristionchus</taxon>
    </lineage>
</organism>
<dbReference type="EMBL" id="BTRK01000004">
    <property type="protein sequence ID" value="GMR45280.1"/>
    <property type="molecule type" value="Genomic_DNA"/>
</dbReference>
<accession>A0AAN5CJ27</accession>
<comment type="caution">
    <text evidence="1">The sequence shown here is derived from an EMBL/GenBank/DDBJ whole genome shotgun (WGS) entry which is preliminary data.</text>
</comment>
<keyword evidence="2" id="KW-1185">Reference proteome</keyword>
<evidence type="ECO:0000313" key="2">
    <source>
        <dbReference type="Proteomes" id="UP001328107"/>
    </source>
</evidence>
<dbReference type="AlphaFoldDB" id="A0AAN5CJ27"/>